<sequence>MAEAPAAPPPAPERRKGEDGGGLRALVGEGQVAAHQAGGGGGASIAVLFPLPVPAAEAEAKGGGGGGTPPPAAAAGAGSGAGLPRLRLAELHADLLAHAEEAQLKAERLAEEEKRLLAWIEQVTEAGLGHHDGDLLKALRSGEVLVRYGYLLLLLLLLQLAE</sequence>
<feature type="region of interest" description="Disordered" evidence="1">
    <location>
        <begin position="1"/>
        <end position="28"/>
    </location>
</feature>
<feature type="compositionally biased region" description="Basic and acidic residues" evidence="1">
    <location>
        <begin position="12"/>
        <end position="21"/>
    </location>
</feature>
<dbReference type="GeneID" id="14917882"/>
<reference evidence="2 3" key="1">
    <citation type="journal article" date="2013" name="Genome Biol.">
        <title>Genome of Acanthamoeba castellanii highlights extensive lateral gene transfer and early evolution of tyrosine kinase signaling.</title>
        <authorList>
            <person name="Clarke M."/>
            <person name="Lohan A.J."/>
            <person name="Liu B."/>
            <person name="Lagkouvardos I."/>
            <person name="Roy S."/>
            <person name="Zafar N."/>
            <person name="Bertelli C."/>
            <person name="Schilde C."/>
            <person name="Kianianmomeni A."/>
            <person name="Burglin T.R."/>
            <person name="Frech C."/>
            <person name="Turcotte B."/>
            <person name="Kopec K.O."/>
            <person name="Synnott J.M."/>
            <person name="Choo C."/>
            <person name="Paponov I."/>
            <person name="Finkler A."/>
            <person name="Soon Heng Tan C."/>
            <person name="Hutchins A.P."/>
            <person name="Weinmeier T."/>
            <person name="Rattei T."/>
            <person name="Chu J.S."/>
            <person name="Gimenez G."/>
            <person name="Irimia M."/>
            <person name="Rigden D.J."/>
            <person name="Fitzpatrick D.A."/>
            <person name="Lorenzo-Morales J."/>
            <person name="Bateman A."/>
            <person name="Chiu C.H."/>
            <person name="Tang P."/>
            <person name="Hegemann P."/>
            <person name="Fromm H."/>
            <person name="Raoult D."/>
            <person name="Greub G."/>
            <person name="Miranda-Saavedra D."/>
            <person name="Chen N."/>
            <person name="Nash P."/>
            <person name="Ginger M.L."/>
            <person name="Horn M."/>
            <person name="Schaap P."/>
            <person name="Caler L."/>
            <person name="Loftus B."/>
        </authorList>
    </citation>
    <scope>NUCLEOTIDE SEQUENCE [LARGE SCALE GENOMIC DNA]</scope>
    <source>
        <strain evidence="2 3">Neff</strain>
    </source>
</reference>
<name>L8GWJ0_ACACF</name>
<organism evidence="2 3">
    <name type="scientific">Acanthamoeba castellanii (strain ATCC 30010 / Neff)</name>
    <dbReference type="NCBI Taxonomy" id="1257118"/>
    <lineage>
        <taxon>Eukaryota</taxon>
        <taxon>Amoebozoa</taxon>
        <taxon>Discosea</taxon>
        <taxon>Longamoebia</taxon>
        <taxon>Centramoebida</taxon>
        <taxon>Acanthamoebidae</taxon>
        <taxon>Acanthamoeba</taxon>
    </lineage>
</organism>
<dbReference type="RefSeq" id="XP_004339320.1">
    <property type="nucleotide sequence ID" value="XM_004339272.1"/>
</dbReference>
<dbReference type="AlphaFoldDB" id="L8GWJ0"/>
<evidence type="ECO:0000256" key="1">
    <source>
        <dbReference type="SAM" id="MobiDB-lite"/>
    </source>
</evidence>
<evidence type="ECO:0000313" key="3">
    <source>
        <dbReference type="Proteomes" id="UP000011083"/>
    </source>
</evidence>
<keyword evidence="3" id="KW-1185">Reference proteome</keyword>
<evidence type="ECO:0000313" key="2">
    <source>
        <dbReference type="EMBL" id="ELR17307.1"/>
    </source>
</evidence>
<accession>L8GWJ0</accession>
<proteinExistence type="predicted"/>
<feature type="region of interest" description="Disordered" evidence="1">
    <location>
        <begin position="57"/>
        <end position="79"/>
    </location>
</feature>
<dbReference type="KEGG" id="acan:ACA1_060340"/>
<protein>
    <submittedName>
        <fullName evidence="2">Uncharacterized protein</fullName>
    </submittedName>
</protein>
<gene>
    <name evidence="2" type="ORF">ACA1_060340</name>
</gene>
<feature type="compositionally biased region" description="Pro residues" evidence="1">
    <location>
        <begin position="1"/>
        <end position="11"/>
    </location>
</feature>
<dbReference type="EMBL" id="KB007974">
    <property type="protein sequence ID" value="ELR17307.1"/>
    <property type="molecule type" value="Genomic_DNA"/>
</dbReference>
<dbReference type="VEuPathDB" id="AmoebaDB:ACA1_060340"/>
<dbReference type="Proteomes" id="UP000011083">
    <property type="component" value="Unassembled WGS sequence"/>
</dbReference>